<organism evidence="2 3">
    <name type="scientific">Sphagnum troendelagicum</name>
    <dbReference type="NCBI Taxonomy" id="128251"/>
    <lineage>
        <taxon>Eukaryota</taxon>
        <taxon>Viridiplantae</taxon>
        <taxon>Streptophyta</taxon>
        <taxon>Embryophyta</taxon>
        <taxon>Bryophyta</taxon>
        <taxon>Sphagnophytina</taxon>
        <taxon>Sphagnopsida</taxon>
        <taxon>Sphagnales</taxon>
        <taxon>Sphagnaceae</taxon>
        <taxon>Sphagnum</taxon>
    </lineage>
</organism>
<protein>
    <recommendedName>
        <fullName evidence="4">BolA-like protein 1</fullName>
    </recommendedName>
</protein>
<dbReference type="Proteomes" id="UP001497512">
    <property type="component" value="Chromosome 3"/>
</dbReference>
<dbReference type="PANTHER" id="PTHR46230:SF3">
    <property type="entry name" value="SUFE-LIKE PROTEIN 1, CHLOROPLASTIC_MITOCHONDRIAL"/>
    <property type="match status" value="1"/>
</dbReference>
<dbReference type="Pfam" id="PF01722">
    <property type="entry name" value="BolA"/>
    <property type="match status" value="1"/>
</dbReference>
<comment type="similarity">
    <text evidence="1">Belongs to the BolA/IbaG family.</text>
</comment>
<dbReference type="SUPFAM" id="SSF82657">
    <property type="entry name" value="BolA-like"/>
    <property type="match status" value="1"/>
</dbReference>
<gene>
    <name evidence="2" type="ORF">CSSPTR1EN2_LOCUS15487</name>
</gene>
<evidence type="ECO:0000313" key="2">
    <source>
        <dbReference type="EMBL" id="CAK9220499.1"/>
    </source>
</evidence>
<keyword evidence="3" id="KW-1185">Reference proteome</keyword>
<name>A0ABP0UGA1_9BRYO</name>
<evidence type="ECO:0008006" key="4">
    <source>
        <dbReference type="Google" id="ProtNLM"/>
    </source>
</evidence>
<dbReference type="InterPro" id="IPR002634">
    <property type="entry name" value="BolA"/>
</dbReference>
<evidence type="ECO:0000256" key="1">
    <source>
        <dbReference type="RuleBase" id="RU003860"/>
    </source>
</evidence>
<reference evidence="2" key="1">
    <citation type="submission" date="2024-02" db="EMBL/GenBank/DDBJ databases">
        <authorList>
            <consortium name="ELIXIR-Norway"/>
            <consortium name="Elixir Norway"/>
        </authorList>
    </citation>
    <scope>NUCLEOTIDE SEQUENCE</scope>
</reference>
<evidence type="ECO:0000313" key="3">
    <source>
        <dbReference type="Proteomes" id="UP001497512"/>
    </source>
</evidence>
<sequence length="132" mass="14361">MFLSQLCKSRVSLRCPGFVVEVCSSVSQLSTSSSGVITKKVVIKEKLEEALTPTELEVEDVSYQHAGHSGVERGATETHFNVKVVSESFEGSSLVKRHRLVYEVLKDELQTGGVHALSLITKTPREVSAGKS</sequence>
<dbReference type="Gene3D" id="3.30.300.90">
    <property type="entry name" value="BolA-like"/>
    <property type="match status" value="1"/>
</dbReference>
<proteinExistence type="inferred from homology"/>
<accession>A0ABP0UGA1</accession>
<dbReference type="EMBL" id="OZ019895">
    <property type="protein sequence ID" value="CAK9220499.1"/>
    <property type="molecule type" value="Genomic_DNA"/>
</dbReference>
<dbReference type="PANTHER" id="PTHR46230">
    <property type="match status" value="1"/>
</dbReference>
<dbReference type="InterPro" id="IPR036065">
    <property type="entry name" value="BolA-like_sf"/>
</dbReference>